<evidence type="ECO:0000313" key="2">
    <source>
        <dbReference type="EMBL" id="KAF2867298.1"/>
    </source>
</evidence>
<proteinExistence type="predicted"/>
<gene>
    <name evidence="2" type="ORF">BDV95DRAFT_610712</name>
</gene>
<dbReference type="EMBL" id="JAADJZ010000023">
    <property type="protein sequence ID" value="KAF2867298.1"/>
    <property type="molecule type" value="Genomic_DNA"/>
</dbReference>
<reference evidence="2 3" key="1">
    <citation type="submission" date="2020-01" db="EMBL/GenBank/DDBJ databases">
        <authorList>
            <consortium name="DOE Joint Genome Institute"/>
            <person name="Haridas S."/>
            <person name="Albert R."/>
            <person name="Binder M."/>
            <person name="Bloem J."/>
            <person name="Labutti K."/>
            <person name="Salamov A."/>
            <person name="Andreopoulos B."/>
            <person name="Baker S.E."/>
            <person name="Barry K."/>
            <person name="Bills G."/>
            <person name="Bluhm B.H."/>
            <person name="Cannon C."/>
            <person name="Castanera R."/>
            <person name="Culley D.E."/>
            <person name="Daum C."/>
            <person name="Ezra D."/>
            <person name="Gonzalez J.B."/>
            <person name="Henrissat B."/>
            <person name="Kuo A."/>
            <person name="Liang C."/>
            <person name="Lipzen A."/>
            <person name="Lutzoni F."/>
            <person name="Magnuson J."/>
            <person name="Mondo S."/>
            <person name="Nolan M."/>
            <person name="Ohm R."/>
            <person name="Pangilinan J."/>
            <person name="Park H.-J.H."/>
            <person name="Ramirez L."/>
            <person name="Alfaro M."/>
            <person name="Sun H."/>
            <person name="Tritt A."/>
            <person name="Yoshinaga Y."/>
            <person name="Zwiers L.-H.L."/>
            <person name="Turgeon B.G."/>
            <person name="Goodwin S.B."/>
            <person name="Spatafora J.W."/>
            <person name="Crous P.W."/>
            <person name="Grigoriev I.V."/>
        </authorList>
    </citation>
    <scope>NUCLEOTIDE SEQUENCE [LARGE SCALE GENOMIC DNA]</scope>
    <source>
        <strain evidence="2 3">CBS 611.86</strain>
    </source>
</reference>
<evidence type="ECO:0000256" key="1">
    <source>
        <dbReference type="SAM" id="MobiDB-lite"/>
    </source>
</evidence>
<name>A0A7C8M3H2_9PLEO</name>
<comment type="caution">
    <text evidence="2">The sequence shown here is derived from an EMBL/GenBank/DDBJ whole genome shotgun (WGS) entry which is preliminary data.</text>
</comment>
<organism evidence="2 3">
    <name type="scientific">Massariosphaeria phaeospora</name>
    <dbReference type="NCBI Taxonomy" id="100035"/>
    <lineage>
        <taxon>Eukaryota</taxon>
        <taxon>Fungi</taxon>
        <taxon>Dikarya</taxon>
        <taxon>Ascomycota</taxon>
        <taxon>Pezizomycotina</taxon>
        <taxon>Dothideomycetes</taxon>
        <taxon>Pleosporomycetidae</taxon>
        <taxon>Pleosporales</taxon>
        <taxon>Pleosporales incertae sedis</taxon>
        <taxon>Massariosphaeria</taxon>
    </lineage>
</organism>
<accession>A0A7C8M3H2</accession>
<keyword evidence="3" id="KW-1185">Reference proteome</keyword>
<evidence type="ECO:0000313" key="3">
    <source>
        <dbReference type="Proteomes" id="UP000481861"/>
    </source>
</evidence>
<dbReference type="OrthoDB" id="10255522at2759"/>
<dbReference type="AlphaFoldDB" id="A0A7C8M3H2"/>
<feature type="compositionally biased region" description="Basic and acidic residues" evidence="1">
    <location>
        <begin position="42"/>
        <end position="65"/>
    </location>
</feature>
<sequence>MSHNYALVLVDRIKAGGQRTEDNCQALKVCLQQLEEQSGEQSKTHKEQSDAYKREVQEAEIREAALQEGLLDAQNAAKDREREREEVKQKSQHESESLLDAQNTVKDRERELEEVKQKSQHESKCLLDVQDTIKDRERELKEVNRELEEVKQKYQHESESLLDAQKNVKDRERELEEVKEALRKSQHEGDYQEKFRDATYRVEDLEEEFASMLTENNMYERERQTELRYAIEAFEGCVLRLTREHANQQGPFNQSDSDYQEEKKDQYVSKNLEDVTVRGTGFHLVSIGPSTSLLSI</sequence>
<dbReference type="Proteomes" id="UP000481861">
    <property type="component" value="Unassembled WGS sequence"/>
</dbReference>
<feature type="compositionally biased region" description="Basic and acidic residues" evidence="1">
    <location>
        <begin position="105"/>
        <end position="123"/>
    </location>
</feature>
<feature type="compositionally biased region" description="Basic and acidic residues" evidence="1">
    <location>
        <begin position="77"/>
        <end position="96"/>
    </location>
</feature>
<feature type="region of interest" description="Disordered" evidence="1">
    <location>
        <begin position="36"/>
        <end position="123"/>
    </location>
</feature>
<protein>
    <submittedName>
        <fullName evidence="2">Uncharacterized protein</fullName>
    </submittedName>
</protein>